<dbReference type="SUPFAM" id="SSF47789">
    <property type="entry name" value="C-terminal domain of RNA polymerase alpha subunit"/>
    <property type="match status" value="1"/>
</dbReference>
<keyword evidence="1" id="KW-0804">Transcription</keyword>
<accession>A0ABU0ANG0</accession>
<keyword evidence="2" id="KW-1185">Reference proteome</keyword>
<dbReference type="Proteomes" id="UP001238088">
    <property type="component" value="Unassembled WGS sequence"/>
</dbReference>
<sequence length="72" mass="7728">MENPEGLLNSNLPKNIGKPATRALIQAGLVQLEQLATVTEADLLKLHGVGPKAVRLLKQALEDEGLSFVNQI</sequence>
<gene>
    <name evidence="1" type="ORF">J2S17_004709</name>
</gene>
<reference evidence="1 2" key="1">
    <citation type="submission" date="2023-07" db="EMBL/GenBank/DDBJ databases">
        <title>Genomic Encyclopedia of Type Strains, Phase IV (KMG-IV): sequencing the most valuable type-strain genomes for metagenomic binning, comparative biology and taxonomic classification.</title>
        <authorList>
            <person name="Goeker M."/>
        </authorList>
    </citation>
    <scope>NUCLEOTIDE SEQUENCE [LARGE SCALE GENOMIC DNA]</scope>
    <source>
        <strain evidence="1 2">DSM 23494</strain>
    </source>
</reference>
<name>A0ABU0ANG0_9BACI</name>
<protein>
    <submittedName>
        <fullName evidence="1">DNA-directed RNA polymerase alpha subunit</fullName>
    </submittedName>
</protein>
<proteinExistence type="predicted"/>
<comment type="caution">
    <text evidence="1">The sequence shown here is derived from an EMBL/GenBank/DDBJ whole genome shotgun (WGS) entry which is preliminary data.</text>
</comment>
<evidence type="ECO:0000313" key="2">
    <source>
        <dbReference type="Proteomes" id="UP001238088"/>
    </source>
</evidence>
<dbReference type="Gene3D" id="1.10.150.20">
    <property type="entry name" value="5' to 3' exonuclease, C-terminal subdomain"/>
    <property type="match status" value="1"/>
</dbReference>
<evidence type="ECO:0000313" key="1">
    <source>
        <dbReference type="EMBL" id="MDQ0272816.1"/>
    </source>
</evidence>
<organism evidence="1 2">
    <name type="scientific">Cytobacillus purgationiresistens</name>
    <dbReference type="NCBI Taxonomy" id="863449"/>
    <lineage>
        <taxon>Bacteria</taxon>
        <taxon>Bacillati</taxon>
        <taxon>Bacillota</taxon>
        <taxon>Bacilli</taxon>
        <taxon>Bacillales</taxon>
        <taxon>Bacillaceae</taxon>
        <taxon>Cytobacillus</taxon>
    </lineage>
</organism>
<dbReference type="GO" id="GO:0000428">
    <property type="term" value="C:DNA-directed RNA polymerase complex"/>
    <property type="evidence" value="ECO:0007669"/>
    <property type="project" value="UniProtKB-KW"/>
</dbReference>
<keyword evidence="1" id="KW-0240">DNA-directed RNA polymerase</keyword>
<dbReference type="EMBL" id="JAUSUB010000028">
    <property type="protein sequence ID" value="MDQ0272816.1"/>
    <property type="molecule type" value="Genomic_DNA"/>
</dbReference>